<keyword evidence="2" id="KW-1185">Reference proteome</keyword>
<dbReference type="AlphaFoldDB" id="A0A897NI89"/>
<name>A0A897NI89_9EURY</name>
<organism evidence="1 2">
    <name type="scientific">Halapricum desulfuricans</name>
    <dbReference type="NCBI Taxonomy" id="2841257"/>
    <lineage>
        <taxon>Archaea</taxon>
        <taxon>Methanobacteriati</taxon>
        <taxon>Methanobacteriota</taxon>
        <taxon>Stenosarchaea group</taxon>
        <taxon>Halobacteria</taxon>
        <taxon>Halobacteriales</taxon>
        <taxon>Haloarculaceae</taxon>
        <taxon>Halapricum</taxon>
    </lineage>
</organism>
<accession>A0A897NI89</accession>
<dbReference type="EMBL" id="CP064791">
    <property type="protein sequence ID" value="QSG14150.1"/>
    <property type="molecule type" value="Genomic_DNA"/>
</dbReference>
<reference evidence="1 2" key="1">
    <citation type="submission" date="2020-11" db="EMBL/GenBank/DDBJ databases">
        <title>Carbohydrate-dependent, anaerobic sulfur respiration: A novel catabolism in halophilic archaea.</title>
        <authorList>
            <person name="Sorokin D.Y."/>
            <person name="Messina E."/>
            <person name="Smedile F."/>
            <person name="La Cono V."/>
            <person name="Hallsworth J.E."/>
            <person name="Yakimov M.M."/>
        </authorList>
    </citation>
    <scope>NUCLEOTIDE SEQUENCE [LARGE SCALE GENOMIC DNA]</scope>
    <source>
        <strain evidence="1 2">HSR-Est</strain>
    </source>
</reference>
<dbReference type="InterPro" id="IPR036866">
    <property type="entry name" value="RibonucZ/Hydroxyglut_hydro"/>
</dbReference>
<proteinExistence type="predicted"/>
<dbReference type="Gene3D" id="3.60.15.10">
    <property type="entry name" value="Ribonuclease Z/Hydroxyacylglutathione hydrolase-like"/>
    <property type="match status" value="1"/>
</dbReference>
<dbReference type="Proteomes" id="UP000663292">
    <property type="component" value="Chromosome"/>
</dbReference>
<protein>
    <submittedName>
        <fullName evidence="1">Metallo-beta-lactamase superfamily enzyme</fullName>
    </submittedName>
</protein>
<evidence type="ECO:0000313" key="2">
    <source>
        <dbReference type="Proteomes" id="UP000663292"/>
    </source>
</evidence>
<sequence>MKESGPARMREIDRYDGGVGWIAYPEERMGRASHAVVGENGGVWVLDPVDADGVDALLSEYGDLAGVVVLLDRHKRDAAAIARRHDVSVYVPDWMSGVASELDAPIERVHVDLGDSGFGIHKLIDNPLWQEAALYGEHDGTLVVPEALGTVEYFTAGDATLGVHPALRLKPPRTLRRFTPERLLVGHGEGVLQDAAKEISDALDRSRRSAPRLYAQTARSMLLG</sequence>
<gene>
    <name evidence="1" type="ORF">HSEST_0603</name>
</gene>
<evidence type="ECO:0000313" key="1">
    <source>
        <dbReference type="EMBL" id="QSG14150.1"/>
    </source>
</evidence>